<dbReference type="AlphaFoldDB" id="A0AAJ6VZD6"/>
<evidence type="ECO:0000313" key="3">
    <source>
        <dbReference type="RefSeq" id="XP_003746240.1"/>
    </source>
</evidence>
<keyword evidence="1" id="KW-0812">Transmembrane</keyword>
<keyword evidence="2" id="KW-1185">Reference proteome</keyword>
<feature type="transmembrane region" description="Helical" evidence="1">
    <location>
        <begin position="257"/>
        <end position="275"/>
    </location>
</feature>
<feature type="transmembrane region" description="Helical" evidence="1">
    <location>
        <begin position="95"/>
        <end position="119"/>
    </location>
</feature>
<dbReference type="KEGG" id="goe:100907433"/>
<dbReference type="RefSeq" id="XP_003746240.1">
    <property type="nucleotide sequence ID" value="XM_003746192.2"/>
</dbReference>
<keyword evidence="1" id="KW-1133">Transmembrane helix</keyword>
<dbReference type="Proteomes" id="UP000694867">
    <property type="component" value="Unplaced"/>
</dbReference>
<sequence length="323" mass="36164">MVSVNNSVFPPPRGTFTAKIQNRDELLGDKLESSPRSPLQEQAHPEKHISLDMTNNKLNNFTYKGNAEKSPDIFSAKEQIVAQDNLRLVAFSRILLAQICHWSIISVGGIVSAICNYRASPEKEFIILTLIFLFVLICNLCYLSATQDLEAYRGDYSRGSFARDLYLNVFKLVALTLSICALNVAFSSFSQIFFNIVSMSVLLSLGGFFCLARFSHMFPKVRHLLNGSLVAASISLNIFGLIFFAPYLNNWLRPNPFTLVAATIVGFLFSAAFLIQSRSFSIDNVQQRIAIQDYGCAGTVNIYTVFMSKLWIKIAGKELYDQN</sequence>
<evidence type="ECO:0000313" key="2">
    <source>
        <dbReference type="Proteomes" id="UP000694867"/>
    </source>
</evidence>
<proteinExistence type="predicted"/>
<gene>
    <name evidence="3" type="primary">LOC100907433</name>
</gene>
<keyword evidence="1" id="KW-0472">Membrane</keyword>
<feature type="transmembrane region" description="Helical" evidence="1">
    <location>
        <begin position="165"/>
        <end position="186"/>
    </location>
</feature>
<feature type="transmembrane region" description="Helical" evidence="1">
    <location>
        <begin position="224"/>
        <end position="245"/>
    </location>
</feature>
<name>A0AAJ6VZD6_9ACAR</name>
<evidence type="ECO:0000256" key="1">
    <source>
        <dbReference type="SAM" id="Phobius"/>
    </source>
</evidence>
<dbReference type="GeneID" id="100907433"/>
<accession>A0AAJ6VZD6</accession>
<feature type="transmembrane region" description="Helical" evidence="1">
    <location>
        <begin position="192"/>
        <end position="212"/>
    </location>
</feature>
<reference evidence="3" key="1">
    <citation type="submission" date="2025-08" db="UniProtKB">
        <authorList>
            <consortium name="RefSeq"/>
        </authorList>
    </citation>
    <scope>IDENTIFICATION</scope>
</reference>
<protein>
    <submittedName>
        <fullName evidence="3">Uncharacterized protein LOC100907433</fullName>
    </submittedName>
</protein>
<feature type="transmembrane region" description="Helical" evidence="1">
    <location>
        <begin position="125"/>
        <end position="145"/>
    </location>
</feature>
<organism evidence="2 3">
    <name type="scientific">Galendromus occidentalis</name>
    <name type="common">western predatory mite</name>
    <dbReference type="NCBI Taxonomy" id="34638"/>
    <lineage>
        <taxon>Eukaryota</taxon>
        <taxon>Metazoa</taxon>
        <taxon>Ecdysozoa</taxon>
        <taxon>Arthropoda</taxon>
        <taxon>Chelicerata</taxon>
        <taxon>Arachnida</taxon>
        <taxon>Acari</taxon>
        <taxon>Parasitiformes</taxon>
        <taxon>Mesostigmata</taxon>
        <taxon>Gamasina</taxon>
        <taxon>Phytoseioidea</taxon>
        <taxon>Phytoseiidae</taxon>
        <taxon>Typhlodrominae</taxon>
        <taxon>Galendromus</taxon>
    </lineage>
</organism>